<dbReference type="Proteomes" id="UP001144805">
    <property type="component" value="Unassembled WGS sequence"/>
</dbReference>
<name>A0A9X3IKA0_9HYPH</name>
<evidence type="ECO:0000256" key="5">
    <source>
        <dbReference type="ARBA" id="ARBA00023002"/>
    </source>
</evidence>
<organism evidence="10 11">
    <name type="scientific">Kaistia nematophila</name>
    <dbReference type="NCBI Taxonomy" id="2994654"/>
    <lineage>
        <taxon>Bacteria</taxon>
        <taxon>Pseudomonadati</taxon>
        <taxon>Pseudomonadota</taxon>
        <taxon>Alphaproteobacteria</taxon>
        <taxon>Hyphomicrobiales</taxon>
        <taxon>Kaistiaceae</taxon>
        <taxon>Kaistia</taxon>
    </lineage>
</organism>
<dbReference type="GO" id="GO:0020037">
    <property type="term" value="F:heme binding"/>
    <property type="evidence" value="ECO:0007669"/>
    <property type="project" value="InterPro"/>
</dbReference>
<keyword evidence="3 9" id="KW-0349">Heme</keyword>
<dbReference type="PROSITE" id="PS00086">
    <property type="entry name" value="CYTOCHROME_P450"/>
    <property type="match status" value="1"/>
</dbReference>
<evidence type="ECO:0000256" key="7">
    <source>
        <dbReference type="ARBA" id="ARBA00023033"/>
    </source>
</evidence>
<protein>
    <submittedName>
        <fullName evidence="10">Cytochrome P450</fullName>
    </submittedName>
</protein>
<dbReference type="PANTHER" id="PTHR46696:SF1">
    <property type="entry name" value="CYTOCHROME P450 YJIB-RELATED"/>
    <property type="match status" value="1"/>
</dbReference>
<dbReference type="RefSeq" id="WP_266338346.1">
    <property type="nucleotide sequence ID" value="NZ_JAPKNK010000003.1"/>
</dbReference>
<evidence type="ECO:0000256" key="1">
    <source>
        <dbReference type="ARBA" id="ARBA00001971"/>
    </source>
</evidence>
<evidence type="ECO:0000256" key="9">
    <source>
        <dbReference type="RuleBase" id="RU000461"/>
    </source>
</evidence>
<evidence type="ECO:0000256" key="8">
    <source>
        <dbReference type="ARBA" id="ARBA00043906"/>
    </source>
</evidence>
<keyword evidence="5 9" id="KW-0560">Oxidoreductase</keyword>
<dbReference type="AlphaFoldDB" id="A0A9X3IKA0"/>
<reference evidence="10" key="1">
    <citation type="submission" date="2022-11" db="EMBL/GenBank/DDBJ databases">
        <title>Biodiversity and phylogenetic relationships of bacteria.</title>
        <authorList>
            <person name="Machado R.A.R."/>
            <person name="Bhat A."/>
            <person name="Loulou A."/>
            <person name="Kallel S."/>
        </authorList>
    </citation>
    <scope>NUCLEOTIDE SEQUENCE</scope>
    <source>
        <strain evidence="10">K-TC2</strain>
    </source>
</reference>
<keyword evidence="7 9" id="KW-0503">Monooxygenase</keyword>
<evidence type="ECO:0000313" key="11">
    <source>
        <dbReference type="Proteomes" id="UP001144805"/>
    </source>
</evidence>
<comment type="function">
    <text evidence="8">Cytochromes P450 are a group of heme-thiolate monooxygenases. They oxidize a variety of structurally unrelated compounds, including steroids, fatty acids, and xenobiotics.</text>
</comment>
<evidence type="ECO:0000256" key="4">
    <source>
        <dbReference type="ARBA" id="ARBA00022723"/>
    </source>
</evidence>
<keyword evidence="11" id="KW-1185">Reference proteome</keyword>
<keyword evidence="6 9" id="KW-0408">Iron</keyword>
<dbReference type="InterPro" id="IPR001128">
    <property type="entry name" value="Cyt_P450"/>
</dbReference>
<keyword evidence="4 9" id="KW-0479">Metal-binding</keyword>
<dbReference type="FunFam" id="1.10.630.10:FF:000018">
    <property type="entry name" value="Cytochrome P450 monooxygenase"/>
    <property type="match status" value="1"/>
</dbReference>
<dbReference type="EMBL" id="JAPKNK010000003">
    <property type="protein sequence ID" value="MCX5569374.1"/>
    <property type="molecule type" value="Genomic_DNA"/>
</dbReference>
<accession>A0A9X3IKA0</accession>
<dbReference type="PRINTS" id="PR00359">
    <property type="entry name" value="BP450"/>
</dbReference>
<dbReference type="InterPro" id="IPR017972">
    <property type="entry name" value="Cyt_P450_CS"/>
</dbReference>
<dbReference type="GO" id="GO:0004497">
    <property type="term" value="F:monooxygenase activity"/>
    <property type="evidence" value="ECO:0007669"/>
    <property type="project" value="UniProtKB-KW"/>
</dbReference>
<sequence length="427" mass="47494">MNDRAASAVEAPSRALPFRIDPVSRRVSIDAKDPAFFQDPYPVFEAIRAVAPVFFWEEQGVWCFLGADDVNALYRDRRFGREILHVATREELGIPEIPAHLKPFYDVDGLSMLEREPPVHTRLRTLVNRAFVSRQIERLRPRIAALCHELIDGFEAKGEVDLIEAYATPIPITVIAEILGVPVERAPDLLAWSHAMVGMYQLGRTREMEEAAVAATIAFSAFLRAYVEERRGKPGDDLISQLIAAEEKGEKLSEDELITTCILLLNAGHEATVHALGNGVRAILRSGADPKALFATDESTAATVEECLRYDPPLHMFMRYALEDLEFGGIPLKKGQQVGLLLGAANRDPNRYPSADRFDPAREALAHVSFGLGIHFCIGAPLARLEMQVAMPILFERLKGLSFASAPSYRDAYHFHGLDGLQLQWDV</sequence>
<dbReference type="GO" id="GO:0005506">
    <property type="term" value="F:iron ion binding"/>
    <property type="evidence" value="ECO:0007669"/>
    <property type="project" value="InterPro"/>
</dbReference>
<dbReference type="InterPro" id="IPR036396">
    <property type="entry name" value="Cyt_P450_sf"/>
</dbReference>
<dbReference type="SUPFAM" id="SSF48264">
    <property type="entry name" value="Cytochrome P450"/>
    <property type="match status" value="1"/>
</dbReference>
<evidence type="ECO:0000313" key="10">
    <source>
        <dbReference type="EMBL" id="MCX5569374.1"/>
    </source>
</evidence>
<dbReference type="GO" id="GO:0016705">
    <property type="term" value="F:oxidoreductase activity, acting on paired donors, with incorporation or reduction of molecular oxygen"/>
    <property type="evidence" value="ECO:0007669"/>
    <property type="project" value="InterPro"/>
</dbReference>
<dbReference type="Gene3D" id="1.10.630.10">
    <property type="entry name" value="Cytochrome P450"/>
    <property type="match status" value="1"/>
</dbReference>
<comment type="similarity">
    <text evidence="2 9">Belongs to the cytochrome P450 family.</text>
</comment>
<evidence type="ECO:0000256" key="3">
    <source>
        <dbReference type="ARBA" id="ARBA00022617"/>
    </source>
</evidence>
<gene>
    <name evidence="10" type="ORF">OSH07_09225</name>
</gene>
<evidence type="ECO:0000256" key="6">
    <source>
        <dbReference type="ARBA" id="ARBA00023004"/>
    </source>
</evidence>
<comment type="cofactor">
    <cofactor evidence="1">
        <name>heme</name>
        <dbReference type="ChEBI" id="CHEBI:30413"/>
    </cofactor>
</comment>
<dbReference type="InterPro" id="IPR002397">
    <property type="entry name" value="Cyt_P450_B"/>
</dbReference>
<dbReference type="PANTHER" id="PTHR46696">
    <property type="entry name" value="P450, PUTATIVE (EUROFUNG)-RELATED"/>
    <property type="match status" value="1"/>
</dbReference>
<proteinExistence type="inferred from homology"/>
<comment type="caution">
    <text evidence="10">The sequence shown here is derived from an EMBL/GenBank/DDBJ whole genome shotgun (WGS) entry which is preliminary data.</text>
</comment>
<evidence type="ECO:0000256" key="2">
    <source>
        <dbReference type="ARBA" id="ARBA00010617"/>
    </source>
</evidence>
<dbReference type="Pfam" id="PF00067">
    <property type="entry name" value="p450"/>
    <property type="match status" value="1"/>
</dbReference>
<dbReference type="CDD" id="cd20625">
    <property type="entry name" value="CYP164-like"/>
    <property type="match status" value="1"/>
</dbReference>